<comment type="caution">
    <text evidence="13">The sequence shown here is derived from an EMBL/GenBank/DDBJ whole genome shotgun (WGS) entry which is preliminary data.</text>
</comment>
<evidence type="ECO:0000256" key="5">
    <source>
        <dbReference type="ARBA" id="ARBA00022729"/>
    </source>
</evidence>
<comment type="cofactor">
    <cofactor evidence="9">
        <name>heme c</name>
        <dbReference type="ChEBI" id="CHEBI:61717"/>
    </cofactor>
    <text evidence="9">Binds 3 heme c groups covalently per subunit.</text>
</comment>
<name>A0AAP1C734_9BURK</name>
<feature type="binding site" description="covalent" evidence="9">
    <location>
        <position position="51"/>
    </location>
    <ligand>
        <name>heme c</name>
        <dbReference type="ChEBI" id="CHEBI:61717"/>
        <label>1</label>
    </ligand>
</feature>
<dbReference type="PANTHER" id="PTHR35008">
    <property type="entry name" value="BLL4482 PROTEIN-RELATED"/>
    <property type="match status" value="1"/>
</dbReference>
<evidence type="ECO:0000313" key="14">
    <source>
        <dbReference type="Proteomes" id="UP000056450"/>
    </source>
</evidence>
<dbReference type="Pfam" id="PF13442">
    <property type="entry name" value="Cytochrome_CBB3"/>
    <property type="match status" value="1"/>
</dbReference>
<feature type="binding site" description="covalent" evidence="9">
    <location>
        <position position="199"/>
    </location>
    <ligand>
        <name>heme c</name>
        <dbReference type="ChEBI" id="CHEBI:61717"/>
        <label>2</label>
    </ligand>
</feature>
<evidence type="ECO:0000256" key="11">
    <source>
        <dbReference type="SAM" id="SignalP"/>
    </source>
</evidence>
<gene>
    <name evidence="13" type="ORF">WI41_15810</name>
</gene>
<keyword evidence="2" id="KW-1003">Cell membrane</keyword>
<dbReference type="InterPro" id="IPR014353">
    <property type="entry name" value="Membr-bd_ADH_cyt_c"/>
</dbReference>
<dbReference type="PROSITE" id="PS51007">
    <property type="entry name" value="CYTC"/>
    <property type="match status" value="3"/>
</dbReference>
<evidence type="ECO:0000256" key="8">
    <source>
        <dbReference type="ARBA" id="ARBA00023136"/>
    </source>
</evidence>
<evidence type="ECO:0000256" key="3">
    <source>
        <dbReference type="ARBA" id="ARBA00022617"/>
    </source>
</evidence>
<feature type="binding site" description="covalent" evidence="9">
    <location>
        <position position="196"/>
    </location>
    <ligand>
        <name>heme c</name>
        <dbReference type="ChEBI" id="CHEBI:61717"/>
        <label>2</label>
    </ligand>
</feature>
<proteinExistence type="predicted"/>
<feature type="binding site" description="covalent" evidence="9">
    <location>
        <position position="335"/>
    </location>
    <ligand>
        <name>heme c</name>
        <dbReference type="ChEBI" id="CHEBI:61717"/>
        <label>3</label>
    </ligand>
</feature>
<feature type="signal peptide" evidence="11">
    <location>
        <begin position="1"/>
        <end position="28"/>
    </location>
</feature>
<dbReference type="Gene3D" id="1.10.760.10">
    <property type="entry name" value="Cytochrome c-like domain"/>
    <property type="match status" value="3"/>
</dbReference>
<comment type="subcellular location">
    <subcellularLocation>
        <location evidence="1">Cell membrane</location>
    </subcellularLocation>
</comment>
<feature type="binding site" description="covalent" evidence="9">
    <location>
        <position position="332"/>
    </location>
    <ligand>
        <name>heme c</name>
        <dbReference type="ChEBI" id="CHEBI:61717"/>
        <label>3</label>
    </ligand>
</feature>
<evidence type="ECO:0000259" key="12">
    <source>
        <dbReference type="PROSITE" id="PS51007"/>
    </source>
</evidence>
<dbReference type="GO" id="GO:0016614">
    <property type="term" value="F:oxidoreductase activity, acting on CH-OH group of donors"/>
    <property type="evidence" value="ECO:0007669"/>
    <property type="project" value="InterPro"/>
</dbReference>
<feature type="binding site" description="axial binding residue" evidence="10">
    <location>
        <position position="200"/>
    </location>
    <ligand>
        <name>heme c</name>
        <dbReference type="ChEBI" id="CHEBI:61717"/>
        <label>2</label>
    </ligand>
    <ligandPart>
        <name>Fe</name>
        <dbReference type="ChEBI" id="CHEBI:18248"/>
    </ligandPart>
</feature>
<dbReference type="Pfam" id="PF00034">
    <property type="entry name" value="Cytochrom_C"/>
    <property type="match status" value="1"/>
</dbReference>
<feature type="binding site" description="axial binding residue" evidence="10">
    <location>
        <position position="52"/>
    </location>
    <ligand>
        <name>heme c</name>
        <dbReference type="ChEBI" id="CHEBI:61717"/>
        <label>1</label>
    </ligand>
    <ligandPart>
        <name>Fe</name>
        <dbReference type="ChEBI" id="CHEBI:18248"/>
    </ligandPart>
</feature>
<organism evidence="13 14">
    <name type="scientific">Burkholderia latens</name>
    <dbReference type="NCBI Taxonomy" id="488446"/>
    <lineage>
        <taxon>Bacteria</taxon>
        <taxon>Pseudomonadati</taxon>
        <taxon>Pseudomonadota</taxon>
        <taxon>Betaproteobacteria</taxon>
        <taxon>Burkholderiales</taxon>
        <taxon>Burkholderiaceae</taxon>
        <taxon>Burkholderia</taxon>
        <taxon>Burkholderia cepacia complex</taxon>
    </lineage>
</organism>
<protein>
    <submittedName>
        <fullName evidence="13">Alcohol dehydrogenase</fullName>
    </submittedName>
</protein>
<dbReference type="PIRSF" id="PIRSF000018">
    <property type="entry name" value="Mb_ADH_cyt_c"/>
    <property type="match status" value="1"/>
</dbReference>
<evidence type="ECO:0000256" key="1">
    <source>
        <dbReference type="ARBA" id="ARBA00004236"/>
    </source>
</evidence>
<keyword evidence="3 9" id="KW-0349">Heme</keyword>
<evidence type="ECO:0000313" key="13">
    <source>
        <dbReference type="EMBL" id="KVA06662.1"/>
    </source>
</evidence>
<dbReference type="InterPro" id="IPR051459">
    <property type="entry name" value="Cytochrome_c-type_DH"/>
</dbReference>
<feature type="binding site" description="covalent" evidence="9">
    <location>
        <position position="48"/>
    </location>
    <ligand>
        <name>heme c</name>
        <dbReference type="ChEBI" id="CHEBI:61717"/>
        <label>1</label>
    </ligand>
</feature>
<keyword evidence="8" id="KW-0472">Membrane</keyword>
<feature type="domain" description="Cytochrome c" evidence="12">
    <location>
        <begin position="181"/>
        <end position="294"/>
    </location>
</feature>
<dbReference type="GO" id="GO:0005886">
    <property type="term" value="C:plasma membrane"/>
    <property type="evidence" value="ECO:0007669"/>
    <property type="project" value="UniProtKB-SubCell"/>
</dbReference>
<dbReference type="AlphaFoldDB" id="A0AAP1C734"/>
<dbReference type="InterPro" id="IPR009056">
    <property type="entry name" value="Cyt_c-like_dom"/>
</dbReference>
<dbReference type="EMBL" id="LOTQ01000024">
    <property type="protein sequence ID" value="KVA06662.1"/>
    <property type="molecule type" value="Genomic_DNA"/>
</dbReference>
<evidence type="ECO:0000256" key="6">
    <source>
        <dbReference type="ARBA" id="ARBA00022737"/>
    </source>
</evidence>
<accession>A0AAP1C734</accession>
<dbReference type="SUPFAM" id="SSF46626">
    <property type="entry name" value="Cytochrome c"/>
    <property type="match status" value="3"/>
</dbReference>
<dbReference type="RefSeq" id="WP_038570263.1">
    <property type="nucleotide sequence ID" value="NZ_CP072606.1"/>
</dbReference>
<keyword evidence="6" id="KW-0677">Repeat</keyword>
<evidence type="ECO:0000256" key="7">
    <source>
        <dbReference type="ARBA" id="ARBA00023004"/>
    </source>
</evidence>
<dbReference type="Proteomes" id="UP000056450">
    <property type="component" value="Unassembled WGS sequence"/>
</dbReference>
<keyword evidence="4 10" id="KW-0479">Metal-binding</keyword>
<dbReference type="InterPro" id="IPR036909">
    <property type="entry name" value="Cyt_c-like_dom_sf"/>
</dbReference>
<evidence type="ECO:0000256" key="9">
    <source>
        <dbReference type="PIRSR" id="PIRSR000018-50"/>
    </source>
</evidence>
<dbReference type="GO" id="GO:0020037">
    <property type="term" value="F:heme binding"/>
    <property type="evidence" value="ECO:0007669"/>
    <property type="project" value="InterPro"/>
</dbReference>
<feature type="binding site" description="axial binding residue" evidence="10">
    <location>
        <position position="336"/>
    </location>
    <ligand>
        <name>heme c</name>
        <dbReference type="ChEBI" id="CHEBI:61717"/>
        <label>3</label>
    </ligand>
    <ligandPart>
        <name>Fe</name>
        <dbReference type="ChEBI" id="CHEBI:18248"/>
    </ligandPart>
</feature>
<keyword evidence="5 11" id="KW-0732">Signal</keyword>
<keyword evidence="7 10" id="KW-0408">Iron</keyword>
<sequence>MMRAARLRVAVAVAVAATVLAIAGPARAVDPDPALVERGAYLARIGDCAGCHTAPAGGIPYAGGQGLGSPFGTIMTTNITPDPLFGIGRYTLKDFDRALRRGIARGNKRLYPAMPYASFSKLTDDDVRALYAYMMLGVKPVARPSPSSDVAFPFNQRWTLVFWQWAFAPRHVYAPRPGRDARWNRGAYLVQSLGHCGACHTPRGPAYQERGYDESSSRWLTGGTNDHWFAPNLTGDPGAGLGRLSADDIAAFLKTGHAAGFSAFGTMVAQVEDGTQYLSDDDARAIAVFLKSLPARQPTGGYTPGATPTPVRHGNRVPDAQSTGANVYRSACARCHGADGMGAPPAFPRLAGNPAVLTADTTSLIRLLVEGGNAPRTLTGPPRTSMPGFAGVLTDAQIAGALTWIRSAWGNDALPVTANDVSSLREKLHK</sequence>
<feature type="chain" id="PRO_5042845432" evidence="11">
    <location>
        <begin position="29"/>
        <end position="430"/>
    </location>
</feature>
<dbReference type="PANTHER" id="PTHR35008:SF8">
    <property type="entry name" value="ALCOHOL DEHYDROGENASE CYTOCHROME C SUBUNIT"/>
    <property type="match status" value="1"/>
</dbReference>
<reference evidence="13 14" key="1">
    <citation type="submission" date="2015-11" db="EMBL/GenBank/DDBJ databases">
        <title>Expanding the genomic diversity of Burkholderia species for the development of highly accurate diagnostics.</title>
        <authorList>
            <person name="Sahl J."/>
            <person name="Keim P."/>
            <person name="Wagner D."/>
        </authorList>
    </citation>
    <scope>NUCLEOTIDE SEQUENCE [LARGE SCALE GENOMIC DNA]</scope>
    <source>
        <strain evidence="13 14">RF32-BP12</strain>
    </source>
</reference>
<feature type="domain" description="Cytochrome c" evidence="12">
    <location>
        <begin position="319"/>
        <end position="409"/>
    </location>
</feature>
<dbReference type="GO" id="GO:0005506">
    <property type="term" value="F:iron ion binding"/>
    <property type="evidence" value="ECO:0007669"/>
    <property type="project" value="InterPro"/>
</dbReference>
<evidence type="ECO:0000256" key="4">
    <source>
        <dbReference type="ARBA" id="ARBA00022723"/>
    </source>
</evidence>
<evidence type="ECO:0000256" key="10">
    <source>
        <dbReference type="PIRSR" id="PIRSR000018-51"/>
    </source>
</evidence>
<evidence type="ECO:0000256" key="2">
    <source>
        <dbReference type="ARBA" id="ARBA00022475"/>
    </source>
</evidence>
<feature type="domain" description="Cytochrome c" evidence="12">
    <location>
        <begin position="34"/>
        <end position="138"/>
    </location>
</feature>
<dbReference type="GO" id="GO:0009055">
    <property type="term" value="F:electron transfer activity"/>
    <property type="evidence" value="ECO:0007669"/>
    <property type="project" value="InterPro"/>
</dbReference>